<name>A0A8J3KUX9_9ACTN</name>
<organism evidence="1 2">
    <name type="scientific">Catellatospora coxensis</name>
    <dbReference type="NCBI Taxonomy" id="310354"/>
    <lineage>
        <taxon>Bacteria</taxon>
        <taxon>Bacillati</taxon>
        <taxon>Actinomycetota</taxon>
        <taxon>Actinomycetes</taxon>
        <taxon>Micromonosporales</taxon>
        <taxon>Micromonosporaceae</taxon>
        <taxon>Catellatospora</taxon>
    </lineage>
</organism>
<proteinExistence type="predicted"/>
<dbReference type="RefSeq" id="WP_203688321.1">
    <property type="nucleotide sequence ID" value="NZ_BAAALC010000074.1"/>
</dbReference>
<sequence length="199" mass="21970">MTARTSPAGLLVLHAVRLKGFARTDAVAARFGLDAAQTHEELLDAEAYGRVTRASFAGLTGWSLTEAGRRRNEAELREELDAHDARDAVAAMHDDFLPLNSQATRTFTAWQLESMDSPAKAVPGDLIGQLAGLAQRLHPLERRLTERLTRFGGYHRRFAEALAHASDDPAWVTGMEVDSCHRVWFELHEDLVASLGISR</sequence>
<reference evidence="1 2" key="1">
    <citation type="submission" date="2021-01" db="EMBL/GenBank/DDBJ databases">
        <title>Whole genome shotgun sequence of Catellatospora coxensis NBRC 107359.</title>
        <authorList>
            <person name="Komaki H."/>
            <person name="Tamura T."/>
        </authorList>
    </citation>
    <scope>NUCLEOTIDE SEQUENCE [LARGE SCALE GENOMIC DNA]</scope>
    <source>
        <strain evidence="1 2">NBRC 107359</strain>
    </source>
</reference>
<gene>
    <name evidence="1" type="ORF">Cco03nite_05490</name>
</gene>
<accession>A0A8J3KUX9</accession>
<dbReference type="Proteomes" id="UP000630887">
    <property type="component" value="Unassembled WGS sequence"/>
</dbReference>
<evidence type="ECO:0000313" key="1">
    <source>
        <dbReference type="EMBL" id="GIG03849.1"/>
    </source>
</evidence>
<dbReference type="AlphaFoldDB" id="A0A8J3KUX9"/>
<dbReference type="EMBL" id="BONI01000004">
    <property type="protein sequence ID" value="GIG03849.1"/>
    <property type="molecule type" value="Genomic_DNA"/>
</dbReference>
<evidence type="ECO:0000313" key="2">
    <source>
        <dbReference type="Proteomes" id="UP000630887"/>
    </source>
</evidence>
<keyword evidence="2" id="KW-1185">Reference proteome</keyword>
<protein>
    <submittedName>
        <fullName evidence="1">Uncharacterized protein</fullName>
    </submittedName>
</protein>
<comment type="caution">
    <text evidence="1">The sequence shown here is derived from an EMBL/GenBank/DDBJ whole genome shotgun (WGS) entry which is preliminary data.</text>
</comment>